<feature type="compositionally biased region" description="Polar residues" evidence="1">
    <location>
        <begin position="1084"/>
        <end position="1110"/>
    </location>
</feature>
<feature type="compositionally biased region" description="Acidic residues" evidence="1">
    <location>
        <begin position="1113"/>
        <end position="1128"/>
    </location>
</feature>
<feature type="compositionally biased region" description="Polar residues" evidence="1">
    <location>
        <begin position="854"/>
        <end position="868"/>
    </location>
</feature>
<gene>
    <name evidence="2" type="ORF">N7492_002552</name>
</gene>
<feature type="compositionally biased region" description="Polar residues" evidence="1">
    <location>
        <begin position="999"/>
        <end position="1009"/>
    </location>
</feature>
<keyword evidence="3" id="KW-1185">Reference proteome</keyword>
<dbReference type="OrthoDB" id="4227586at2759"/>
<feature type="compositionally biased region" description="Basic residues" evidence="1">
    <location>
        <begin position="344"/>
        <end position="358"/>
    </location>
</feature>
<accession>A0A9W9IKA6</accession>
<feature type="compositionally biased region" description="Acidic residues" evidence="1">
    <location>
        <begin position="970"/>
        <end position="983"/>
    </location>
</feature>
<feature type="compositionally biased region" description="Polar residues" evidence="1">
    <location>
        <begin position="241"/>
        <end position="251"/>
    </location>
</feature>
<name>A0A9W9IKA6_9EURO</name>
<feature type="region of interest" description="Disordered" evidence="1">
    <location>
        <begin position="179"/>
        <end position="1245"/>
    </location>
</feature>
<reference evidence="2" key="1">
    <citation type="submission" date="2022-11" db="EMBL/GenBank/DDBJ databases">
        <authorList>
            <person name="Petersen C."/>
        </authorList>
    </citation>
    <scope>NUCLEOTIDE SEQUENCE</scope>
    <source>
        <strain evidence="2">IBT 21917</strain>
    </source>
</reference>
<dbReference type="Proteomes" id="UP001146351">
    <property type="component" value="Unassembled WGS sequence"/>
</dbReference>
<organism evidence="2 3">
    <name type="scientific">Penicillium capsulatum</name>
    <dbReference type="NCBI Taxonomy" id="69766"/>
    <lineage>
        <taxon>Eukaryota</taxon>
        <taxon>Fungi</taxon>
        <taxon>Dikarya</taxon>
        <taxon>Ascomycota</taxon>
        <taxon>Pezizomycotina</taxon>
        <taxon>Eurotiomycetes</taxon>
        <taxon>Eurotiomycetidae</taxon>
        <taxon>Eurotiales</taxon>
        <taxon>Aspergillaceae</taxon>
        <taxon>Penicillium</taxon>
    </lineage>
</organism>
<feature type="compositionally biased region" description="Basic and acidic residues" evidence="1">
    <location>
        <begin position="1179"/>
        <end position="1189"/>
    </location>
</feature>
<feature type="compositionally biased region" description="Polar residues" evidence="1">
    <location>
        <begin position="451"/>
        <end position="474"/>
    </location>
</feature>
<reference evidence="2" key="2">
    <citation type="journal article" date="2023" name="IMA Fungus">
        <title>Comparative genomic study of the Penicillium genus elucidates a diverse pangenome and 15 lateral gene transfer events.</title>
        <authorList>
            <person name="Petersen C."/>
            <person name="Sorensen T."/>
            <person name="Nielsen M.R."/>
            <person name="Sondergaard T.E."/>
            <person name="Sorensen J.L."/>
            <person name="Fitzpatrick D.A."/>
            <person name="Frisvad J.C."/>
            <person name="Nielsen K.L."/>
        </authorList>
    </citation>
    <scope>NUCLEOTIDE SEQUENCE</scope>
    <source>
        <strain evidence="2">IBT 21917</strain>
    </source>
</reference>
<feature type="compositionally biased region" description="Basic and acidic residues" evidence="1">
    <location>
        <begin position="542"/>
        <end position="563"/>
    </location>
</feature>
<feature type="compositionally biased region" description="Polar residues" evidence="1">
    <location>
        <begin position="1143"/>
        <end position="1161"/>
    </location>
</feature>
<feature type="compositionally biased region" description="Basic and acidic residues" evidence="1">
    <location>
        <begin position="1016"/>
        <end position="1029"/>
    </location>
</feature>
<feature type="compositionally biased region" description="Basic and acidic residues" evidence="1">
    <location>
        <begin position="359"/>
        <end position="369"/>
    </location>
</feature>
<evidence type="ECO:0000313" key="3">
    <source>
        <dbReference type="Proteomes" id="UP001146351"/>
    </source>
</evidence>
<evidence type="ECO:0008006" key="4">
    <source>
        <dbReference type="Google" id="ProtNLM"/>
    </source>
</evidence>
<evidence type="ECO:0000313" key="2">
    <source>
        <dbReference type="EMBL" id="KAJ5179342.1"/>
    </source>
</evidence>
<dbReference type="EMBL" id="JAPQKO010000002">
    <property type="protein sequence ID" value="KAJ5179342.1"/>
    <property type="molecule type" value="Genomic_DNA"/>
</dbReference>
<feature type="compositionally biased region" description="Low complexity" evidence="1">
    <location>
        <begin position="679"/>
        <end position="688"/>
    </location>
</feature>
<protein>
    <recommendedName>
        <fullName evidence="4">Nucleolar protein Dnt1-like N-terminal domain-containing protein</fullName>
    </recommendedName>
</protein>
<feature type="compositionally biased region" description="Basic and acidic residues" evidence="1">
    <location>
        <begin position="1070"/>
        <end position="1083"/>
    </location>
</feature>
<feature type="compositionally biased region" description="Basic and acidic residues" evidence="1">
    <location>
        <begin position="594"/>
        <end position="608"/>
    </location>
</feature>
<feature type="compositionally biased region" description="Polar residues" evidence="1">
    <location>
        <begin position="647"/>
        <end position="669"/>
    </location>
</feature>
<feature type="compositionally biased region" description="Polar residues" evidence="1">
    <location>
        <begin position="404"/>
        <end position="414"/>
    </location>
</feature>
<feature type="compositionally biased region" description="Basic and acidic residues" evidence="1">
    <location>
        <begin position="179"/>
        <end position="189"/>
    </location>
</feature>
<feature type="compositionally biased region" description="Polar residues" evidence="1">
    <location>
        <begin position="698"/>
        <end position="731"/>
    </location>
</feature>
<feature type="compositionally biased region" description="Polar residues" evidence="1">
    <location>
        <begin position="1190"/>
        <end position="1203"/>
    </location>
</feature>
<feature type="compositionally biased region" description="Polar residues" evidence="1">
    <location>
        <begin position="808"/>
        <end position="828"/>
    </location>
</feature>
<proteinExistence type="predicted"/>
<feature type="compositionally biased region" description="Basic residues" evidence="1">
    <location>
        <begin position="564"/>
        <end position="573"/>
    </location>
</feature>
<dbReference type="AlphaFoldDB" id="A0A9W9IKA6"/>
<feature type="compositionally biased region" description="Polar residues" evidence="1">
    <location>
        <begin position="939"/>
        <end position="955"/>
    </location>
</feature>
<feature type="compositionally biased region" description="Acidic residues" evidence="1">
    <location>
        <begin position="833"/>
        <end position="845"/>
    </location>
</feature>
<comment type="caution">
    <text evidence="2">The sequence shown here is derived from an EMBL/GenBank/DDBJ whole genome shotgun (WGS) entry which is preliminary data.</text>
</comment>
<feature type="compositionally biased region" description="Acidic residues" evidence="1">
    <location>
        <begin position="914"/>
        <end position="934"/>
    </location>
</feature>
<feature type="compositionally biased region" description="Polar residues" evidence="1">
    <location>
        <begin position="325"/>
        <end position="334"/>
    </location>
</feature>
<feature type="compositionally biased region" description="Basic and acidic residues" evidence="1">
    <location>
        <begin position="798"/>
        <end position="807"/>
    </location>
</feature>
<evidence type="ECO:0000256" key="1">
    <source>
        <dbReference type="SAM" id="MobiDB-lite"/>
    </source>
</evidence>
<sequence>MVFLRLEVKVLRDAPAFGLVRSIEPRENQPQNDGESLQPSSTSFLLLLDKPEEVTLGELASLILEEWKSLRPNQPPLQIKKLVDDSCPSVDLRLASTVADIFVNRGKAEADGHDQRGTVRVIQKPSAEVPERFPSVVQDWDGAIQDAHRRKSKKQVTRFSPIHEDDELLNGWKSSPVPHEYDIAGKGDDVGSTGPSTAAIADTPPCTRIGSEELGDSPSPAARRPTPHPPFGPGLFRRASIGSTNASNKHVTASAAEPASHKRKRRSEKGPFGNPARRGSSTSERISPASPAVGHKPAVPSVTDHDVSRKRKHTPEQDQPKKQARTGTNGSAHKSPTYPPGSPSRRRVSAFSSPRRRVSISDESRHTPEHGLGLGITQSPKHSRQGIDDLTSSQEPIKAPLFRNTATASSAQTSEKPRLPSSALKKDSNPASSRPHKRHSVSFAESEDNSPEITSNATSAHQKPQVAPPSSQMSEIVWPPGFSQEQIEQFYKQAEEKVSGTTGKPGELRSATRLREKPKAPTNKPQPAPAPSKKTGRLQPTNKHEEILKEISEATRRYEDARTSKRSKKRIVSRIRQLQDDLRGLGTSNPLKTADNRERLSAETDRTQEQIGDSQNRKQKRQSVNNRLQKGDANLTKLEPPLPVIETTVTRQIPSNENPRTVNMSNPSMNGGIDTRHQSVSSASSRQSGIPTDRENSRSLNQPQRVLTNHTHSSTPASRFPDTSRSRSGSLVKQAPPMSPSIKEEEESDSEDSINLQRASESAMDLDEDDEHKGDEDAPAKSGLRSDSGQTQSEDEESHTSESEAQHEQAQSNEVETVNSSPAKNSHTGDSETASESEDDQDDEGDLPKEDQGTMVNGSQEHPNNQAPEKTDNASESGETSGSEDEHSEKNTSVEVQEQPTGGDADVDAPMPDAIDDASDSGEPSESEDEDPPEESIGTEVQQQPTGDNTQTNAQVPGITNDASHSGESSESEDEDSTEESSELEIQNQPSDDQEKTDGQQLDSINDTGDSGEFGASKDKQHTDDRIRVEVQTNSPADQGITDGMPATPKDRGDSGKPNASEEAGNIEVNLEKEAQDHSDHGHQNQANGELSQSQVNGQAQLNGQTSAKPSESDTDSSDSSDSDDDSDGLTSLSLAKRGSLTPKPSATPISSMPVNSQPPVSTKMPVLQRTTLKGLLKAQREESKRREQQNNPTGPQRSSGTKQDIYEVPSSRESQTSSDEESEGGDIPYNGILSKLRSSWSGRH</sequence>